<dbReference type="STRING" id="1391654.AKJ09_05327"/>
<keyword evidence="2" id="KW-1185">Reference proteome</keyword>
<dbReference type="EMBL" id="CP012333">
    <property type="protein sequence ID" value="AKU98663.1"/>
    <property type="molecule type" value="Genomic_DNA"/>
</dbReference>
<gene>
    <name evidence="1" type="ORF">AKJ09_05327</name>
</gene>
<evidence type="ECO:0000313" key="2">
    <source>
        <dbReference type="Proteomes" id="UP000064967"/>
    </source>
</evidence>
<organism evidence="1 2">
    <name type="scientific">Labilithrix luteola</name>
    <dbReference type="NCBI Taxonomy" id="1391654"/>
    <lineage>
        <taxon>Bacteria</taxon>
        <taxon>Pseudomonadati</taxon>
        <taxon>Myxococcota</taxon>
        <taxon>Polyangia</taxon>
        <taxon>Polyangiales</taxon>
        <taxon>Labilitrichaceae</taxon>
        <taxon>Labilithrix</taxon>
    </lineage>
</organism>
<name>A0A0K1PYQ8_9BACT</name>
<accession>A0A0K1PYQ8</accession>
<sequence>MLAACGPTSSGRPTRDPYADVVAKNVVGEAGVTVTSACTPTGPELCFNANDDNCNGVIDEGCGSATGVLQFMIAWGDSPADVDIVVIDPSGAKVNKSNPSPNGGLRLERSCPDDGCHGQNVENVYFEGNEPPRGKYAVEVKLVDPHGAELPVKVHLSARVGSRTYAMDLELAPGQGQDRRGFGFEL</sequence>
<dbReference type="AlphaFoldDB" id="A0A0K1PYQ8"/>
<dbReference type="KEGG" id="llu:AKJ09_05327"/>
<proteinExistence type="predicted"/>
<reference evidence="1 2" key="1">
    <citation type="submission" date="2015-08" db="EMBL/GenBank/DDBJ databases">
        <authorList>
            <person name="Babu N.S."/>
            <person name="Beckwith C.J."/>
            <person name="Beseler K.G."/>
            <person name="Brison A."/>
            <person name="Carone J.V."/>
            <person name="Caskin T.P."/>
            <person name="Diamond M."/>
            <person name="Durham M.E."/>
            <person name="Foxe J.M."/>
            <person name="Go M."/>
            <person name="Henderson B.A."/>
            <person name="Jones I.B."/>
            <person name="McGettigan J.A."/>
            <person name="Micheletti S.J."/>
            <person name="Nasrallah M.E."/>
            <person name="Ortiz D."/>
            <person name="Piller C.R."/>
            <person name="Privatt S.R."/>
            <person name="Schneider S.L."/>
            <person name="Sharp S."/>
            <person name="Smith T.C."/>
            <person name="Stanton J.D."/>
            <person name="Ullery H.E."/>
            <person name="Wilson R.J."/>
            <person name="Serrano M.G."/>
            <person name="Buck G."/>
            <person name="Lee V."/>
            <person name="Wang Y."/>
            <person name="Carvalho R."/>
            <person name="Voegtly L."/>
            <person name="Shi R."/>
            <person name="Duckworth R."/>
            <person name="Johnson A."/>
            <person name="Loviza R."/>
            <person name="Walstead R."/>
            <person name="Shah Z."/>
            <person name="Kiflezghi M."/>
            <person name="Wade K."/>
            <person name="Ball S.L."/>
            <person name="Bradley K.W."/>
            <person name="Asai D.J."/>
            <person name="Bowman C.A."/>
            <person name="Russell D.A."/>
            <person name="Pope W.H."/>
            <person name="Jacobs-Sera D."/>
            <person name="Hendrix R.W."/>
            <person name="Hatfull G.F."/>
        </authorList>
    </citation>
    <scope>NUCLEOTIDE SEQUENCE [LARGE SCALE GENOMIC DNA]</scope>
    <source>
        <strain evidence="1 2">DSM 27648</strain>
    </source>
</reference>
<protein>
    <submittedName>
        <fullName evidence="1">Uncharacterized protein</fullName>
    </submittedName>
</protein>
<evidence type="ECO:0000313" key="1">
    <source>
        <dbReference type="EMBL" id="AKU98663.1"/>
    </source>
</evidence>
<dbReference type="Proteomes" id="UP000064967">
    <property type="component" value="Chromosome"/>
</dbReference>